<evidence type="ECO:0000256" key="2">
    <source>
        <dbReference type="ARBA" id="ARBA00023002"/>
    </source>
</evidence>
<gene>
    <name evidence="5" type="ORF">ACIBP5_03735</name>
</gene>
<comment type="caution">
    <text evidence="5">The sequence shown here is derived from an EMBL/GenBank/DDBJ whole genome shotgun (WGS) entry which is preliminary data.</text>
</comment>
<dbReference type="Gene3D" id="3.90.1170.50">
    <property type="entry name" value="Aldehyde oxidase/xanthine dehydrogenase, a/b hammerhead"/>
    <property type="match status" value="1"/>
</dbReference>
<evidence type="ECO:0000256" key="3">
    <source>
        <dbReference type="SAM" id="MobiDB-lite"/>
    </source>
</evidence>
<dbReference type="RefSeq" id="WP_397018585.1">
    <property type="nucleotide sequence ID" value="NZ_JBITMB010000001.1"/>
</dbReference>
<sequence>MDDRGDERAPEARRDGGPDERPDGRRDGQPDERPGGQPDGPPHGGRRHVGARTPRREDARLLTGRGRYVGNVRLPGTAHAVVVRSPVAHGRLTRCDTKAAWTVEGVLDVITPADAEGMRLPCVTLGAGQLQTSYPVLEAAIRYAGQQLALVVARTPEAAADAARLVDLDLEELPAVIGVERALADGAPLLHPAWGTNVVTDSVLGDPDCEAAIAGAEHVVELVVSIGRASPHPLEPRGVVAAFADGELTIHTATQAPHHVRDHAVEALGLTHDRVRVVTGDAGGGFGGKEHLYPDEALVCLAAMRLGVPVAWTESPGDRLIATLPARAAVHRARLALDGDGRFVALHADVVGDLGAHPSNVGISPFAVTAVTLPGPYRFDRAGARLRGVVTTTTPTGSYRGFGQPEATFTRERLIDEAARRLGLDPVELRLRNLLGPDELPCTSRTWQPYDSGDYPRALRTLRDLVRPVTRDDGRRRGIGFSCHVESTGLGPSMEMKAMGMLAGGFETAVLRMEPDASVVVASGVAAIGQGIETALAQLAADRVGVELDRVRVVLGDTAATPYSSIGSIASRSLAVGGGALIQAAARLREKILAIAAHRLEAAPADLEVVDSAVRVKGDPRASLTLREIATSAWRGWDLPEGASPGLEERVTYDPASSTFAYGAHAAAVAVDPETGAVEVEGYWVVNDAGVMVNPAIVEGQLRGGVAQGIGMALTEEIVYTADGQPVTDYLLPTTREVPDIHVVTLETAAPGNPGGMKGVGEAGTIGPPAAIGNAVAAALPEIAGQVTRTPLTPETVWGLLRNAGGRSG</sequence>
<keyword evidence="6" id="KW-1185">Reference proteome</keyword>
<reference evidence="5 6" key="1">
    <citation type="submission" date="2024-10" db="EMBL/GenBank/DDBJ databases">
        <title>The Natural Products Discovery Center: Release of the First 8490 Sequenced Strains for Exploring Actinobacteria Biosynthetic Diversity.</title>
        <authorList>
            <person name="Kalkreuter E."/>
            <person name="Kautsar S.A."/>
            <person name="Yang D."/>
            <person name="Bader C.D."/>
            <person name="Teijaro C.N."/>
            <person name="Fluegel L."/>
            <person name="Davis C.M."/>
            <person name="Simpson J.R."/>
            <person name="Lauterbach L."/>
            <person name="Steele A.D."/>
            <person name="Gui C."/>
            <person name="Meng S."/>
            <person name="Li G."/>
            <person name="Viehrig K."/>
            <person name="Ye F."/>
            <person name="Su P."/>
            <person name="Kiefer A.F."/>
            <person name="Nichols A."/>
            <person name="Cepeda A.J."/>
            <person name="Yan W."/>
            <person name="Fan B."/>
            <person name="Jiang Y."/>
            <person name="Adhikari A."/>
            <person name="Zheng C.-J."/>
            <person name="Schuster L."/>
            <person name="Cowan T.M."/>
            <person name="Smanski M.J."/>
            <person name="Chevrette M.G."/>
            <person name="De Carvalho L.P.S."/>
            <person name="Shen B."/>
        </authorList>
    </citation>
    <scope>NUCLEOTIDE SEQUENCE [LARGE SCALE GENOMIC DNA]</scope>
    <source>
        <strain evidence="5 6">NPDC049503</strain>
    </source>
</reference>
<proteinExistence type="predicted"/>
<protein>
    <submittedName>
        <fullName evidence="5">Molybdopterin cofactor-binding domain-containing protein</fullName>
    </submittedName>
</protein>
<dbReference type="InterPro" id="IPR016208">
    <property type="entry name" value="Ald_Oxase/xanthine_DH-like"/>
</dbReference>
<evidence type="ECO:0000313" key="6">
    <source>
        <dbReference type="Proteomes" id="UP001612928"/>
    </source>
</evidence>
<dbReference type="InterPro" id="IPR008274">
    <property type="entry name" value="AldOxase/xan_DH_MoCoBD1"/>
</dbReference>
<dbReference type="InterPro" id="IPR036856">
    <property type="entry name" value="Ald_Oxase/Xan_DH_a/b_sf"/>
</dbReference>
<dbReference type="EMBL" id="JBITMB010000001">
    <property type="protein sequence ID" value="MFI7439059.1"/>
    <property type="molecule type" value="Genomic_DNA"/>
</dbReference>
<dbReference type="Proteomes" id="UP001612928">
    <property type="component" value="Unassembled WGS sequence"/>
</dbReference>
<evidence type="ECO:0000259" key="4">
    <source>
        <dbReference type="SMART" id="SM01008"/>
    </source>
</evidence>
<keyword evidence="1" id="KW-0500">Molybdenum</keyword>
<dbReference type="SMART" id="SM01008">
    <property type="entry name" value="Ald_Xan_dh_C"/>
    <property type="match status" value="1"/>
</dbReference>
<dbReference type="PANTHER" id="PTHR11908">
    <property type="entry name" value="XANTHINE DEHYDROGENASE"/>
    <property type="match status" value="1"/>
</dbReference>
<dbReference type="Pfam" id="PF20256">
    <property type="entry name" value="MoCoBD_2"/>
    <property type="match status" value="1"/>
</dbReference>
<feature type="region of interest" description="Disordered" evidence="3">
    <location>
        <begin position="1"/>
        <end position="56"/>
    </location>
</feature>
<dbReference type="Pfam" id="PF02738">
    <property type="entry name" value="MoCoBD_1"/>
    <property type="match status" value="1"/>
</dbReference>
<name>A0ABW7ZWY4_9ACTN</name>
<dbReference type="SUPFAM" id="SSF56003">
    <property type="entry name" value="Molybdenum cofactor-binding domain"/>
    <property type="match status" value="1"/>
</dbReference>
<dbReference type="SUPFAM" id="SSF54665">
    <property type="entry name" value="CO dehydrogenase molybdoprotein N-domain-like"/>
    <property type="match status" value="1"/>
</dbReference>
<evidence type="ECO:0000313" key="5">
    <source>
        <dbReference type="EMBL" id="MFI7439059.1"/>
    </source>
</evidence>
<organism evidence="5 6">
    <name type="scientific">Nonomuraea indica</name>
    <dbReference type="NCBI Taxonomy" id="1581193"/>
    <lineage>
        <taxon>Bacteria</taxon>
        <taxon>Bacillati</taxon>
        <taxon>Actinomycetota</taxon>
        <taxon>Actinomycetes</taxon>
        <taxon>Streptosporangiales</taxon>
        <taxon>Streptosporangiaceae</taxon>
        <taxon>Nonomuraea</taxon>
    </lineage>
</organism>
<accession>A0ABW7ZWY4</accession>
<keyword evidence="2" id="KW-0560">Oxidoreductase</keyword>
<dbReference type="Pfam" id="PF01315">
    <property type="entry name" value="Ald_Xan_dh_C"/>
    <property type="match status" value="1"/>
</dbReference>
<dbReference type="Gene3D" id="3.30.365.10">
    <property type="entry name" value="Aldehyde oxidase/xanthine dehydrogenase, molybdopterin binding domain"/>
    <property type="match status" value="4"/>
</dbReference>
<feature type="domain" description="Aldehyde oxidase/xanthine dehydrogenase a/b hammerhead" evidence="4">
    <location>
        <begin position="63"/>
        <end position="174"/>
    </location>
</feature>
<evidence type="ECO:0000256" key="1">
    <source>
        <dbReference type="ARBA" id="ARBA00022505"/>
    </source>
</evidence>
<dbReference type="InterPro" id="IPR000674">
    <property type="entry name" value="Ald_Oxase/Xan_DH_a/b"/>
</dbReference>
<feature type="compositionally biased region" description="Basic and acidic residues" evidence="3">
    <location>
        <begin position="1"/>
        <end position="34"/>
    </location>
</feature>
<dbReference type="PANTHER" id="PTHR11908:SF132">
    <property type="entry name" value="ALDEHYDE OXIDASE 1-RELATED"/>
    <property type="match status" value="1"/>
</dbReference>
<dbReference type="InterPro" id="IPR037165">
    <property type="entry name" value="AldOxase/xan_DH_Mopterin-bd_sf"/>
</dbReference>
<dbReference type="InterPro" id="IPR046867">
    <property type="entry name" value="AldOxase/xan_DH_MoCoBD2"/>
</dbReference>